<protein>
    <submittedName>
        <fullName evidence="5">Class I SAM-dependent methyltransferase</fullName>
        <ecNumber evidence="5">2.1.1.222</ecNumber>
        <ecNumber evidence="5">2.1.1.64</ecNumber>
    </submittedName>
</protein>
<dbReference type="GO" id="GO:0061542">
    <property type="term" value="F:3-demethylubiquinol 3-O-methyltransferase activity"/>
    <property type="evidence" value="ECO:0007669"/>
    <property type="project" value="UniProtKB-EC"/>
</dbReference>
<feature type="domain" description="Methyltransferase type 11" evidence="4">
    <location>
        <begin position="70"/>
        <end position="179"/>
    </location>
</feature>
<dbReference type="Pfam" id="PF08241">
    <property type="entry name" value="Methyltransf_11"/>
    <property type="match status" value="1"/>
</dbReference>
<dbReference type="EMBL" id="JBHUHF010000001">
    <property type="protein sequence ID" value="MFD2023958.1"/>
    <property type="molecule type" value="Genomic_DNA"/>
</dbReference>
<dbReference type="InterPro" id="IPR013216">
    <property type="entry name" value="Methyltransf_11"/>
</dbReference>
<reference evidence="6" key="1">
    <citation type="journal article" date="2019" name="Int. J. Syst. Evol. Microbiol.">
        <title>The Global Catalogue of Microorganisms (GCM) 10K type strain sequencing project: providing services to taxonomists for standard genome sequencing and annotation.</title>
        <authorList>
            <consortium name="The Broad Institute Genomics Platform"/>
            <consortium name="The Broad Institute Genome Sequencing Center for Infectious Disease"/>
            <person name="Wu L."/>
            <person name="Ma J."/>
        </authorList>
    </citation>
    <scope>NUCLEOTIDE SEQUENCE [LARGE SCALE GENOMIC DNA]</scope>
    <source>
        <strain evidence="6">CCM 7043</strain>
    </source>
</reference>
<accession>A0ABW4V129</accession>
<evidence type="ECO:0000256" key="3">
    <source>
        <dbReference type="ARBA" id="ARBA00022691"/>
    </source>
</evidence>
<sequence>MATPSAEPVLIPAGSATSPDLQSILDINRAAYDALASTYKGTAEVRQENAKKWLLQRLPRTSAGARPTALDIGCADGTHSRVLSALGYVVTGVDFSASMIAAARQLTEDPTLPNKPALLHGEFLAGRYVDEAGTDVPLDGTSFDLVLATAFVHLFPPEADDEAVHKVLAHVAPGGTALISTTAALSNRQGLEIKAGLDGRVTRRWRNHYTLEYFVWLVGEAARDVYGARVPVQPWVVVDPDSDGKLWIDVVVRRPD</sequence>
<proteinExistence type="predicted"/>
<gene>
    <name evidence="5" type="ORF">ACFSL2_00350</name>
</gene>
<organism evidence="5 6">
    <name type="scientific">Promicromonospora aerolata</name>
    <dbReference type="NCBI Taxonomy" id="195749"/>
    <lineage>
        <taxon>Bacteria</taxon>
        <taxon>Bacillati</taxon>
        <taxon>Actinomycetota</taxon>
        <taxon>Actinomycetes</taxon>
        <taxon>Micrococcales</taxon>
        <taxon>Promicromonosporaceae</taxon>
        <taxon>Promicromonospora</taxon>
    </lineage>
</organism>
<name>A0ABW4V129_9MICO</name>
<dbReference type="Gene3D" id="3.40.50.150">
    <property type="entry name" value="Vaccinia Virus protein VP39"/>
    <property type="match status" value="1"/>
</dbReference>
<comment type="caution">
    <text evidence="5">The sequence shown here is derived from an EMBL/GenBank/DDBJ whole genome shotgun (WGS) entry which is preliminary data.</text>
</comment>
<evidence type="ECO:0000313" key="5">
    <source>
        <dbReference type="EMBL" id="MFD2023958.1"/>
    </source>
</evidence>
<evidence type="ECO:0000259" key="4">
    <source>
        <dbReference type="Pfam" id="PF08241"/>
    </source>
</evidence>
<dbReference type="RefSeq" id="WP_377195964.1">
    <property type="nucleotide sequence ID" value="NZ_JBHUHF010000001.1"/>
</dbReference>
<dbReference type="EC" id="2.1.1.222" evidence="5"/>
<evidence type="ECO:0000256" key="1">
    <source>
        <dbReference type="ARBA" id="ARBA00022603"/>
    </source>
</evidence>
<keyword evidence="6" id="KW-1185">Reference proteome</keyword>
<dbReference type="InterPro" id="IPR029063">
    <property type="entry name" value="SAM-dependent_MTases_sf"/>
</dbReference>
<dbReference type="PANTHER" id="PTHR43464:SF19">
    <property type="entry name" value="UBIQUINONE BIOSYNTHESIS O-METHYLTRANSFERASE, MITOCHONDRIAL"/>
    <property type="match status" value="1"/>
</dbReference>
<keyword evidence="3" id="KW-0949">S-adenosyl-L-methionine</keyword>
<dbReference type="PANTHER" id="PTHR43464">
    <property type="entry name" value="METHYLTRANSFERASE"/>
    <property type="match status" value="1"/>
</dbReference>
<evidence type="ECO:0000256" key="2">
    <source>
        <dbReference type="ARBA" id="ARBA00022679"/>
    </source>
</evidence>
<dbReference type="SUPFAM" id="SSF53335">
    <property type="entry name" value="S-adenosyl-L-methionine-dependent methyltransferases"/>
    <property type="match status" value="1"/>
</dbReference>
<keyword evidence="1 5" id="KW-0489">Methyltransferase</keyword>
<dbReference type="EC" id="2.1.1.64" evidence="5"/>
<keyword evidence="2 5" id="KW-0808">Transferase</keyword>
<dbReference type="GO" id="GO:0032259">
    <property type="term" value="P:methylation"/>
    <property type="evidence" value="ECO:0007669"/>
    <property type="project" value="UniProtKB-KW"/>
</dbReference>
<dbReference type="GO" id="GO:0102208">
    <property type="term" value="F:2-polyprenyl-6-hydroxyphenol methylase activity"/>
    <property type="evidence" value="ECO:0007669"/>
    <property type="project" value="UniProtKB-EC"/>
</dbReference>
<dbReference type="Proteomes" id="UP001597338">
    <property type="component" value="Unassembled WGS sequence"/>
</dbReference>
<dbReference type="CDD" id="cd02440">
    <property type="entry name" value="AdoMet_MTases"/>
    <property type="match status" value="1"/>
</dbReference>
<evidence type="ECO:0000313" key="6">
    <source>
        <dbReference type="Proteomes" id="UP001597338"/>
    </source>
</evidence>